<dbReference type="NCBIfam" id="TIGR02745">
    <property type="entry name" value="ccoG_rdxA_fixG"/>
    <property type="match status" value="1"/>
</dbReference>
<dbReference type="Pfam" id="PF12801">
    <property type="entry name" value="Fer4_5"/>
    <property type="match status" value="1"/>
</dbReference>
<evidence type="ECO:0000256" key="3">
    <source>
        <dbReference type="ARBA" id="ARBA00022723"/>
    </source>
</evidence>
<dbReference type="GO" id="GO:0046872">
    <property type="term" value="F:metal ion binding"/>
    <property type="evidence" value="ECO:0007669"/>
    <property type="project" value="UniProtKB-KW"/>
</dbReference>
<keyword evidence="7" id="KW-0812">Transmembrane</keyword>
<evidence type="ECO:0000313" key="9">
    <source>
        <dbReference type="EMBL" id="PXX80325.1"/>
    </source>
</evidence>
<dbReference type="InterPro" id="IPR032879">
    <property type="entry name" value="FixG_C"/>
</dbReference>
<dbReference type="GO" id="GO:0051539">
    <property type="term" value="F:4 iron, 4 sulfur cluster binding"/>
    <property type="evidence" value="ECO:0007669"/>
    <property type="project" value="UniProtKB-KW"/>
</dbReference>
<feature type="transmembrane region" description="Helical" evidence="7">
    <location>
        <begin position="27"/>
        <end position="45"/>
    </location>
</feature>
<feature type="transmembrane region" description="Helical" evidence="7">
    <location>
        <begin position="325"/>
        <end position="343"/>
    </location>
</feature>
<keyword evidence="4" id="KW-0249">Electron transport</keyword>
<dbReference type="Proteomes" id="UP000247555">
    <property type="component" value="Unassembled WGS sequence"/>
</dbReference>
<evidence type="ECO:0000313" key="10">
    <source>
        <dbReference type="Proteomes" id="UP000247555"/>
    </source>
</evidence>
<dbReference type="PANTHER" id="PTHR30176:SF3">
    <property type="entry name" value="FERREDOXIN-TYPE PROTEIN NAPH"/>
    <property type="match status" value="1"/>
</dbReference>
<evidence type="ECO:0000256" key="4">
    <source>
        <dbReference type="ARBA" id="ARBA00022982"/>
    </source>
</evidence>
<keyword evidence="2" id="KW-0004">4Fe-4S</keyword>
<feature type="transmembrane region" description="Helical" evidence="7">
    <location>
        <begin position="74"/>
        <end position="93"/>
    </location>
</feature>
<keyword evidence="6" id="KW-0411">Iron-sulfur</keyword>
<name>A0A318KX77_9NEIS</name>
<dbReference type="PANTHER" id="PTHR30176">
    <property type="entry name" value="FERREDOXIN-TYPE PROTEIN NAPH"/>
    <property type="match status" value="1"/>
</dbReference>
<evidence type="ECO:0000259" key="8">
    <source>
        <dbReference type="PROSITE" id="PS51379"/>
    </source>
</evidence>
<dbReference type="InterPro" id="IPR013783">
    <property type="entry name" value="Ig-like_fold"/>
</dbReference>
<reference evidence="9 10" key="1">
    <citation type="submission" date="2018-05" db="EMBL/GenBank/DDBJ databases">
        <title>Genomic Encyclopedia of Type Strains, Phase IV (KMG-IV): sequencing the most valuable type-strain genomes for metagenomic binning, comparative biology and taxonomic classification.</title>
        <authorList>
            <person name="Goeker M."/>
        </authorList>
    </citation>
    <scope>NUCLEOTIDE SEQUENCE [LARGE SCALE GENOMIC DNA]</scope>
    <source>
        <strain evidence="9 10">DSM 29661</strain>
    </source>
</reference>
<evidence type="ECO:0000256" key="1">
    <source>
        <dbReference type="ARBA" id="ARBA00022448"/>
    </source>
</evidence>
<organism evidence="9 10">
    <name type="scientific">Rivihabitans pingtungensis</name>
    <dbReference type="NCBI Taxonomy" id="1054498"/>
    <lineage>
        <taxon>Bacteria</taxon>
        <taxon>Pseudomonadati</taxon>
        <taxon>Pseudomonadota</taxon>
        <taxon>Betaproteobacteria</taxon>
        <taxon>Neisseriales</taxon>
        <taxon>Aquaspirillaceae</taxon>
        <taxon>Rivihabitans</taxon>
    </lineage>
</organism>
<dbReference type="OrthoDB" id="9811700at2"/>
<accession>A0A318KX77</accession>
<protein>
    <submittedName>
        <fullName evidence="9">Cytochrome c oxidase accessory protein FixG</fullName>
    </submittedName>
</protein>
<dbReference type="InterPro" id="IPR051684">
    <property type="entry name" value="Electron_Trans/Redox"/>
</dbReference>
<dbReference type="Gene3D" id="2.60.40.10">
    <property type="entry name" value="Immunoglobulins"/>
    <property type="match status" value="1"/>
</dbReference>
<dbReference type="SUPFAM" id="SSF54862">
    <property type="entry name" value="4Fe-4S ferredoxins"/>
    <property type="match status" value="1"/>
</dbReference>
<keyword evidence="10" id="KW-1185">Reference proteome</keyword>
<dbReference type="RefSeq" id="WP_110390015.1">
    <property type="nucleotide sequence ID" value="NZ_QJKI01000004.1"/>
</dbReference>
<dbReference type="PROSITE" id="PS51379">
    <property type="entry name" value="4FE4S_FER_2"/>
    <property type="match status" value="2"/>
</dbReference>
<feature type="transmembrane region" description="Helical" evidence="7">
    <location>
        <begin position="180"/>
        <end position="199"/>
    </location>
</feature>
<feature type="domain" description="4Fe-4S ferredoxin-type" evidence="8">
    <location>
        <begin position="243"/>
        <end position="272"/>
    </location>
</feature>
<evidence type="ECO:0000256" key="2">
    <source>
        <dbReference type="ARBA" id="ARBA00022485"/>
    </source>
</evidence>
<dbReference type="PROSITE" id="PS00198">
    <property type="entry name" value="4FE4S_FER_1"/>
    <property type="match status" value="1"/>
</dbReference>
<feature type="domain" description="4Fe-4S ferredoxin-type" evidence="8">
    <location>
        <begin position="276"/>
        <end position="299"/>
    </location>
</feature>
<keyword evidence="1" id="KW-0813">Transport</keyword>
<comment type="caution">
    <text evidence="9">The sequence shown here is derived from an EMBL/GenBank/DDBJ whole genome shotgun (WGS) entry which is preliminary data.</text>
</comment>
<feature type="transmembrane region" description="Helical" evidence="7">
    <location>
        <begin position="148"/>
        <end position="168"/>
    </location>
</feature>
<keyword evidence="3" id="KW-0479">Metal-binding</keyword>
<evidence type="ECO:0000256" key="5">
    <source>
        <dbReference type="ARBA" id="ARBA00023004"/>
    </source>
</evidence>
<keyword evidence="7" id="KW-0472">Membrane</keyword>
<proteinExistence type="predicted"/>
<dbReference type="AlphaFoldDB" id="A0A318KX77"/>
<dbReference type="InterPro" id="IPR017896">
    <property type="entry name" value="4Fe4S_Fe-S-bd"/>
</dbReference>
<evidence type="ECO:0000256" key="7">
    <source>
        <dbReference type="SAM" id="Phobius"/>
    </source>
</evidence>
<dbReference type="InterPro" id="IPR017900">
    <property type="entry name" value="4Fe4S_Fe_S_CS"/>
</dbReference>
<gene>
    <name evidence="9" type="ORF">DFR34_10499</name>
</gene>
<dbReference type="Pfam" id="PF13746">
    <property type="entry name" value="Fer4_18"/>
    <property type="match status" value="1"/>
</dbReference>
<dbReference type="EMBL" id="QJKI01000004">
    <property type="protein sequence ID" value="PXX80325.1"/>
    <property type="molecule type" value="Genomic_DNA"/>
</dbReference>
<dbReference type="GO" id="GO:0005886">
    <property type="term" value="C:plasma membrane"/>
    <property type="evidence" value="ECO:0007669"/>
    <property type="project" value="TreeGrafter"/>
</dbReference>
<keyword evidence="7" id="KW-1133">Transmembrane helix</keyword>
<dbReference type="Pfam" id="PF11614">
    <property type="entry name" value="FixG_C"/>
    <property type="match status" value="1"/>
</dbReference>
<dbReference type="InterPro" id="IPR014116">
    <property type="entry name" value="Cyt_c_oxidase_cbb3_FixG"/>
</dbReference>
<evidence type="ECO:0000256" key="6">
    <source>
        <dbReference type="ARBA" id="ARBA00023014"/>
    </source>
</evidence>
<sequence length="456" mass="50664">MTVATLRRPATGGPCVPKLTSGRFNTWRVAMVLLTQLIFLGAPWLRWDGHQAIWLDLEGQRIFLFAWCFWPQDLVYLAGALIICALGLFWWTALAGRLWCGNSCPQTVYTEIMLWIEHWIEGDRPARLKLRADPYKPAHLARRVASQAVMIAVSLVIGFGLVAYFVPAPELLASVLDGSMGGWTLFWLLSYAGFTYLLAGRLREQVCLHMCPYARFQSVMFDSHTLLVGYDAKRGEPRGARRQQHTANPRGDCVDCGVCVQVCPTGIDIRNGLQYECIGCGACIDACDTVMDKLRAPRGLIRMTTPHAEASGQPARVSWLRPRPLIYLGLIAATALAMAVGLWQRAPLHVNVLRDRAVMVRETPEGLLENAYQIKVFNADSRPHVLQLSAEGLPGARVLTEPAQLLLPAHGQLQLLARVQAAPDNVQHGAQVLHLNVRSRDDASFQRQEDTVFIGE</sequence>
<keyword evidence="5" id="KW-0408">Iron</keyword>